<dbReference type="InterPro" id="IPR001296">
    <property type="entry name" value="Glyco_trans_1"/>
</dbReference>
<dbReference type="GO" id="GO:0009103">
    <property type="term" value="P:lipopolysaccharide biosynthetic process"/>
    <property type="evidence" value="ECO:0007669"/>
    <property type="project" value="TreeGrafter"/>
</dbReference>
<keyword evidence="4" id="KW-1185">Reference proteome</keyword>
<proteinExistence type="predicted"/>
<dbReference type="RefSeq" id="WP_124908844.1">
    <property type="nucleotide sequence ID" value="NZ_RQJP01000004.1"/>
</dbReference>
<reference evidence="3 4" key="1">
    <citation type="submission" date="2018-11" db="EMBL/GenBank/DDBJ databases">
        <authorList>
            <person name="Zhou Z."/>
            <person name="Wang G."/>
        </authorList>
    </citation>
    <scope>NUCLEOTIDE SEQUENCE [LARGE SCALE GENOMIC DNA]</scope>
    <source>
        <strain evidence="3 4">KCTC42998</strain>
    </source>
</reference>
<dbReference type="EMBL" id="RQJP01000004">
    <property type="protein sequence ID" value="RRB12894.1"/>
    <property type="molecule type" value="Genomic_DNA"/>
</dbReference>
<dbReference type="PANTHER" id="PTHR46401">
    <property type="entry name" value="GLYCOSYLTRANSFERASE WBBK-RELATED"/>
    <property type="match status" value="1"/>
</dbReference>
<dbReference type="OrthoDB" id="9792322at2"/>
<dbReference type="Pfam" id="PF00534">
    <property type="entry name" value="Glycos_transf_1"/>
    <property type="match status" value="1"/>
</dbReference>
<evidence type="ECO:0000313" key="3">
    <source>
        <dbReference type="EMBL" id="RRB12894.1"/>
    </source>
</evidence>
<feature type="domain" description="Glycosyl transferase family 1" evidence="2">
    <location>
        <begin position="181"/>
        <end position="329"/>
    </location>
</feature>
<dbReference type="Proteomes" id="UP000274271">
    <property type="component" value="Unassembled WGS sequence"/>
</dbReference>
<evidence type="ECO:0000313" key="4">
    <source>
        <dbReference type="Proteomes" id="UP000274271"/>
    </source>
</evidence>
<keyword evidence="1 3" id="KW-0808">Transferase</keyword>
<dbReference type="Gene3D" id="3.40.50.2000">
    <property type="entry name" value="Glycogen Phosphorylase B"/>
    <property type="match status" value="1"/>
</dbReference>
<dbReference type="GO" id="GO:0016757">
    <property type="term" value="F:glycosyltransferase activity"/>
    <property type="evidence" value="ECO:0007669"/>
    <property type="project" value="InterPro"/>
</dbReference>
<protein>
    <submittedName>
        <fullName evidence="3">Glycosyltransferase family 1 protein</fullName>
    </submittedName>
</protein>
<name>A0A3P1CJ16_9BACT</name>
<sequence length="361" mass="41153">MKIIFYGPIGGKKGKIIGGGESGNRKTIKLLNKLGFSVEVIEKPYPIGVPIIRAFYYPIQLFVAYIKVLFKLYISKNTSLHLSGFYLHLIYVEWLLIRTARIIGRSSVYELRAGGAIEGYHSRSFIYRYFFKQTLLNASSVICQGEEYVPFIYSITGKKAHYYPNYITEDLLIPNPYLNSRNSNRIELLYFGRIAPSKNIEFILDICSFLPKDKFFLEIIGGGTPEYLASINSLIELKDIQGSITITPPLKSEELFNRIRHKHFFIFPSKEKREGHSNALTEAMSQGVVPLVSNMGFNASVVKQPNLVVPDFEASQYASKILSIWENHEWKHYSNNCHKVVNDFFTESTAQLTLAKAHSGY</sequence>
<evidence type="ECO:0000256" key="1">
    <source>
        <dbReference type="ARBA" id="ARBA00022679"/>
    </source>
</evidence>
<dbReference type="PANTHER" id="PTHR46401:SF2">
    <property type="entry name" value="GLYCOSYLTRANSFERASE WBBK-RELATED"/>
    <property type="match status" value="1"/>
</dbReference>
<dbReference type="SUPFAM" id="SSF53756">
    <property type="entry name" value="UDP-Glycosyltransferase/glycogen phosphorylase"/>
    <property type="match status" value="1"/>
</dbReference>
<dbReference type="CDD" id="cd03801">
    <property type="entry name" value="GT4_PimA-like"/>
    <property type="match status" value="1"/>
</dbReference>
<comment type="caution">
    <text evidence="3">The sequence shown here is derived from an EMBL/GenBank/DDBJ whole genome shotgun (WGS) entry which is preliminary data.</text>
</comment>
<accession>A0A3P1CJ16</accession>
<gene>
    <name evidence="3" type="ORF">EHT87_22260</name>
</gene>
<evidence type="ECO:0000259" key="2">
    <source>
        <dbReference type="Pfam" id="PF00534"/>
    </source>
</evidence>
<dbReference type="AlphaFoldDB" id="A0A3P1CJ16"/>
<organism evidence="3 4">
    <name type="scientific">Larkinella knui</name>
    <dbReference type="NCBI Taxonomy" id="2025310"/>
    <lineage>
        <taxon>Bacteria</taxon>
        <taxon>Pseudomonadati</taxon>
        <taxon>Bacteroidota</taxon>
        <taxon>Cytophagia</taxon>
        <taxon>Cytophagales</taxon>
        <taxon>Spirosomataceae</taxon>
        <taxon>Larkinella</taxon>
    </lineage>
</organism>